<keyword evidence="2" id="KW-1185">Reference proteome</keyword>
<dbReference type="Proteomes" id="UP000640614">
    <property type="component" value="Unassembled WGS sequence"/>
</dbReference>
<evidence type="ECO:0000313" key="1">
    <source>
        <dbReference type="EMBL" id="MBE8726958.1"/>
    </source>
</evidence>
<proteinExistence type="predicted"/>
<evidence type="ECO:0000313" key="2">
    <source>
        <dbReference type="Proteomes" id="UP000640614"/>
    </source>
</evidence>
<dbReference type="EMBL" id="PRDM01000004">
    <property type="protein sequence ID" value="MBE8726958.1"/>
    <property type="molecule type" value="Genomic_DNA"/>
</dbReference>
<accession>A0ABR9TNL3</accession>
<comment type="caution">
    <text evidence="1">The sequence shown here is derived from an EMBL/GenBank/DDBJ whole genome shotgun (WGS) entry which is preliminary data.</text>
</comment>
<organism evidence="1 2">
    <name type="scientific">Flavobacterium hungaricum</name>
    <dbReference type="NCBI Taxonomy" id="2082725"/>
    <lineage>
        <taxon>Bacteria</taxon>
        <taxon>Pseudomonadati</taxon>
        <taxon>Bacteroidota</taxon>
        <taxon>Flavobacteriia</taxon>
        <taxon>Flavobacteriales</taxon>
        <taxon>Flavobacteriaceae</taxon>
        <taxon>Flavobacterium</taxon>
    </lineage>
</organism>
<evidence type="ECO:0008006" key="3">
    <source>
        <dbReference type="Google" id="ProtNLM"/>
    </source>
</evidence>
<protein>
    <recommendedName>
        <fullName evidence="3">Lipoprotein</fullName>
    </recommendedName>
</protein>
<name>A0ABR9TNL3_9FLAO</name>
<gene>
    <name evidence="1" type="ORF">C4F50_18725</name>
</gene>
<reference evidence="1 2" key="1">
    <citation type="submission" date="2018-07" db="EMBL/GenBank/DDBJ databases">
        <title>Genome assembly of strain KB82.</title>
        <authorList>
            <person name="Kukolya J."/>
            <person name="Horvath B."/>
            <person name="Nagy I."/>
            <person name="Toth A."/>
        </authorList>
    </citation>
    <scope>NUCLEOTIDE SEQUENCE [LARGE SCALE GENOMIC DNA]</scope>
    <source>
        <strain evidence="1 2">Kb82</strain>
    </source>
</reference>
<sequence>MKKLPRRKCKSLLQFKSVKQMSSLVLKILKNTVFVMLFFMISCSEKKITTVSEETNVIVKKIEKINILMGSIAGFAAIKPEQYENFEALKETASKEELLLLTNHSNAVVRCYSFWALAQCRNVDLFSIVKAHINDTTQVATEFSCLLSSEKTSDFYINLVNPKYENFEVRQLSEEEFNKLDSILILKKQGQFSR</sequence>